<name>A0A6J5T603_9CAUD</name>
<feature type="non-terminal residue" evidence="1">
    <location>
        <position position="58"/>
    </location>
</feature>
<proteinExistence type="predicted"/>
<dbReference type="EMBL" id="LR797535">
    <property type="protein sequence ID" value="CAB4223089.1"/>
    <property type="molecule type" value="Genomic_DNA"/>
</dbReference>
<reference evidence="1" key="1">
    <citation type="submission" date="2020-05" db="EMBL/GenBank/DDBJ databases">
        <authorList>
            <person name="Chiriac C."/>
            <person name="Salcher M."/>
            <person name="Ghai R."/>
            <person name="Kavagutti S V."/>
        </authorList>
    </citation>
    <scope>NUCLEOTIDE SEQUENCE</scope>
</reference>
<evidence type="ECO:0000313" key="1">
    <source>
        <dbReference type="EMBL" id="CAB4223089.1"/>
    </source>
</evidence>
<sequence length="58" mass="6947">MEDHRHISKQVGESHWYICEHRLEDNPSTTWGVPIWAKYSVQFLGKRRGTDKREIVTH</sequence>
<protein>
    <submittedName>
        <fullName evidence="1">Uncharacterized protein</fullName>
    </submittedName>
</protein>
<organism evidence="1">
    <name type="scientific">uncultured Caudovirales phage</name>
    <dbReference type="NCBI Taxonomy" id="2100421"/>
    <lineage>
        <taxon>Viruses</taxon>
        <taxon>Duplodnaviria</taxon>
        <taxon>Heunggongvirae</taxon>
        <taxon>Uroviricota</taxon>
        <taxon>Caudoviricetes</taxon>
        <taxon>Peduoviridae</taxon>
        <taxon>Maltschvirus</taxon>
        <taxon>Maltschvirus maltsch</taxon>
    </lineage>
</organism>
<gene>
    <name evidence="1" type="ORF">UFOVP1671_1</name>
</gene>
<accession>A0A6J5T603</accession>